<dbReference type="InterPro" id="IPR035944">
    <property type="entry name" value="YfbM-like_sf"/>
</dbReference>
<protein>
    <submittedName>
        <fullName evidence="1">DUF1877 family protein</fullName>
    </submittedName>
</protein>
<organism evidence="1 2">
    <name type="scientific">Plantactinospora sonchi</name>
    <dbReference type="NCBI Taxonomy" id="1544735"/>
    <lineage>
        <taxon>Bacteria</taxon>
        <taxon>Bacillati</taxon>
        <taxon>Actinomycetota</taxon>
        <taxon>Actinomycetes</taxon>
        <taxon>Micromonosporales</taxon>
        <taxon>Micromonosporaceae</taxon>
        <taxon>Plantactinospora</taxon>
    </lineage>
</organism>
<name>A0ABU7RSL5_9ACTN</name>
<dbReference type="Proteomes" id="UP001332243">
    <property type="component" value="Unassembled WGS sequence"/>
</dbReference>
<sequence>MSFHMHLRATASNEIPEDFSSLEDFMLAAWEAHPEEYAAGIADSIEKDFVQVDGLYTMGTNQDDTTNATNTLPIFGGRQIYRTPARDERPFVILDSAETRDAAHFLRTVSFEERWQIAGAKLSKPYVDWEDKNVARNIYLGHHNALRTFYERAAQAGHAVIKAFWY</sequence>
<dbReference type="RefSeq" id="WP_331214617.1">
    <property type="nucleotide sequence ID" value="NZ_JAZGQK010000011.1"/>
</dbReference>
<dbReference type="Pfam" id="PF08974">
    <property type="entry name" value="DUF1877"/>
    <property type="match status" value="1"/>
</dbReference>
<dbReference type="Gene3D" id="3.40.1760.10">
    <property type="entry name" value="YfbM-like super family"/>
    <property type="match status" value="1"/>
</dbReference>
<accession>A0ABU7RSL5</accession>
<reference evidence="1 2" key="1">
    <citation type="submission" date="2024-01" db="EMBL/GenBank/DDBJ databases">
        <title>Genome insights into Plantactinospora sonchi sp. nov.</title>
        <authorList>
            <person name="Wang L."/>
        </authorList>
    </citation>
    <scope>NUCLEOTIDE SEQUENCE [LARGE SCALE GENOMIC DNA]</scope>
    <source>
        <strain evidence="1 2">NEAU-QY2</strain>
    </source>
</reference>
<comment type="caution">
    <text evidence="1">The sequence shown here is derived from an EMBL/GenBank/DDBJ whole genome shotgun (WGS) entry which is preliminary data.</text>
</comment>
<dbReference type="EMBL" id="JAZGQK010000011">
    <property type="protein sequence ID" value="MEE6259496.1"/>
    <property type="molecule type" value="Genomic_DNA"/>
</dbReference>
<evidence type="ECO:0000313" key="2">
    <source>
        <dbReference type="Proteomes" id="UP001332243"/>
    </source>
</evidence>
<proteinExistence type="predicted"/>
<keyword evidence="2" id="KW-1185">Reference proteome</keyword>
<evidence type="ECO:0000313" key="1">
    <source>
        <dbReference type="EMBL" id="MEE6259496.1"/>
    </source>
</evidence>
<dbReference type="InterPro" id="IPR015068">
    <property type="entry name" value="DUF1877"/>
</dbReference>
<gene>
    <name evidence="1" type="ORF">V1633_13485</name>
</gene>